<dbReference type="Gene3D" id="1.10.287.10">
    <property type="entry name" value="S15/NS1, RNA-binding"/>
    <property type="match status" value="1"/>
</dbReference>
<dbReference type="FunFam" id="1.10.287.10:FF:000002">
    <property type="entry name" value="30S ribosomal protein S15"/>
    <property type="match status" value="1"/>
</dbReference>
<dbReference type="SUPFAM" id="SSF47060">
    <property type="entry name" value="S15/NS1 RNA-binding domain"/>
    <property type="match status" value="1"/>
</dbReference>
<dbReference type="Gene3D" id="6.10.250.3130">
    <property type="match status" value="1"/>
</dbReference>
<gene>
    <name evidence="3" type="ORF">METZ01_LOCUS495409</name>
</gene>
<organism evidence="3">
    <name type="scientific">marine metagenome</name>
    <dbReference type="NCBI Taxonomy" id="408172"/>
    <lineage>
        <taxon>unclassified sequences</taxon>
        <taxon>metagenomes</taxon>
        <taxon>ecological metagenomes</taxon>
    </lineage>
</organism>
<dbReference type="SMART" id="SM01387">
    <property type="entry name" value="Ribosomal_S15"/>
    <property type="match status" value="1"/>
</dbReference>
<dbReference type="InterPro" id="IPR000589">
    <property type="entry name" value="Ribosomal_uS15"/>
</dbReference>
<keyword evidence="1" id="KW-0689">Ribosomal protein</keyword>
<dbReference type="GO" id="GO:0006412">
    <property type="term" value="P:translation"/>
    <property type="evidence" value="ECO:0007669"/>
    <property type="project" value="InterPro"/>
</dbReference>
<dbReference type="CDD" id="cd00353">
    <property type="entry name" value="Ribosomal_S15p_S13e"/>
    <property type="match status" value="1"/>
</dbReference>
<dbReference type="Pfam" id="PF00312">
    <property type="entry name" value="Ribosomal_S15"/>
    <property type="match status" value="1"/>
</dbReference>
<dbReference type="EMBL" id="UINC01216428">
    <property type="protein sequence ID" value="SVE42555.1"/>
    <property type="molecule type" value="Genomic_DNA"/>
</dbReference>
<accession>A0A383DE72</accession>
<dbReference type="InterPro" id="IPR005290">
    <property type="entry name" value="Ribosomal_uS15_bac-type"/>
</dbReference>
<dbReference type="InterPro" id="IPR009068">
    <property type="entry name" value="uS15_NS1_RNA-bd_sf"/>
</dbReference>
<protein>
    <recommendedName>
        <fullName evidence="4">30S ribosomal protein S15</fullName>
    </recommendedName>
</protein>
<evidence type="ECO:0008006" key="4">
    <source>
        <dbReference type="Google" id="ProtNLM"/>
    </source>
</evidence>
<evidence type="ECO:0000256" key="1">
    <source>
        <dbReference type="ARBA" id="ARBA00022980"/>
    </source>
</evidence>
<evidence type="ECO:0000256" key="2">
    <source>
        <dbReference type="ARBA" id="ARBA00023274"/>
    </source>
</evidence>
<evidence type="ECO:0000313" key="3">
    <source>
        <dbReference type="EMBL" id="SVE42555.1"/>
    </source>
</evidence>
<dbReference type="GO" id="GO:0003735">
    <property type="term" value="F:structural constituent of ribosome"/>
    <property type="evidence" value="ECO:0007669"/>
    <property type="project" value="InterPro"/>
</dbReference>
<dbReference type="AlphaFoldDB" id="A0A383DE72"/>
<dbReference type="HAMAP" id="MF_01343_B">
    <property type="entry name" value="Ribosomal_uS15_B"/>
    <property type="match status" value="1"/>
</dbReference>
<keyword evidence="2" id="KW-0687">Ribonucleoprotein</keyword>
<dbReference type="GO" id="GO:0022627">
    <property type="term" value="C:cytosolic small ribosomal subunit"/>
    <property type="evidence" value="ECO:0007669"/>
    <property type="project" value="TreeGrafter"/>
</dbReference>
<proteinExistence type="inferred from homology"/>
<name>A0A383DE72_9ZZZZ</name>
<dbReference type="PANTHER" id="PTHR23321:SF26">
    <property type="entry name" value="SMALL RIBOSOMAL SUBUNIT PROTEIN US15M"/>
    <property type="match status" value="1"/>
</dbReference>
<sequence>MALSLSEKKEVISKFARSKDDTGSAEVQIALLSANIDSLQEHFKKNSKDHHSRAGLIRMVNQRRKLLDYVKKTKPDAYSRLLSDLGLRK</sequence>
<dbReference type="PANTHER" id="PTHR23321">
    <property type="entry name" value="RIBOSOMAL PROTEIN S15, BACTERIAL AND ORGANELLAR"/>
    <property type="match status" value="1"/>
</dbReference>
<reference evidence="3" key="1">
    <citation type="submission" date="2018-05" db="EMBL/GenBank/DDBJ databases">
        <authorList>
            <person name="Lanie J.A."/>
            <person name="Ng W.-L."/>
            <person name="Kazmierczak K.M."/>
            <person name="Andrzejewski T.M."/>
            <person name="Davidsen T.M."/>
            <person name="Wayne K.J."/>
            <person name="Tettelin H."/>
            <person name="Glass J.I."/>
            <person name="Rusch D."/>
            <person name="Podicherti R."/>
            <person name="Tsui H.-C.T."/>
            <person name="Winkler M.E."/>
        </authorList>
    </citation>
    <scope>NUCLEOTIDE SEQUENCE</scope>
</reference>
<dbReference type="NCBIfam" id="TIGR00952">
    <property type="entry name" value="S15_bact"/>
    <property type="match status" value="1"/>
</dbReference>